<evidence type="ECO:0000256" key="1">
    <source>
        <dbReference type="SAM" id="Phobius"/>
    </source>
</evidence>
<dbReference type="InterPro" id="IPR000620">
    <property type="entry name" value="EamA_dom"/>
</dbReference>
<evidence type="ECO:0000313" key="3">
    <source>
        <dbReference type="EMBL" id="MBB5690384.1"/>
    </source>
</evidence>
<feature type="transmembrane region" description="Helical" evidence="1">
    <location>
        <begin position="81"/>
        <end position="100"/>
    </location>
</feature>
<evidence type="ECO:0000313" key="4">
    <source>
        <dbReference type="Proteomes" id="UP000562254"/>
    </source>
</evidence>
<keyword evidence="1" id="KW-1133">Transmembrane helix</keyword>
<keyword evidence="1" id="KW-0472">Membrane</keyword>
<dbReference type="InterPro" id="IPR037185">
    <property type="entry name" value="EmrE-like"/>
</dbReference>
<accession>A0A840Y947</accession>
<feature type="transmembrane region" description="Helical" evidence="1">
    <location>
        <begin position="106"/>
        <end position="126"/>
    </location>
</feature>
<dbReference type="SUPFAM" id="SSF103481">
    <property type="entry name" value="Multidrug resistance efflux transporter EmrE"/>
    <property type="match status" value="2"/>
</dbReference>
<dbReference type="RefSeq" id="WP_338146553.1">
    <property type="nucleotide sequence ID" value="NZ_JAAEDJ010000012.1"/>
</dbReference>
<feature type="domain" description="EamA" evidence="2">
    <location>
        <begin position="166"/>
        <end position="289"/>
    </location>
</feature>
<feature type="transmembrane region" description="Helical" evidence="1">
    <location>
        <begin position="51"/>
        <end position="69"/>
    </location>
</feature>
<gene>
    <name evidence="3" type="ORF">FHS88_002517</name>
</gene>
<name>A0A840Y947_9PROT</name>
<keyword evidence="4" id="KW-1185">Reference proteome</keyword>
<feature type="transmembrane region" description="Helical" evidence="1">
    <location>
        <begin position="277"/>
        <end position="295"/>
    </location>
</feature>
<feature type="transmembrane region" description="Helical" evidence="1">
    <location>
        <begin position="217"/>
        <end position="240"/>
    </location>
</feature>
<protein>
    <submittedName>
        <fullName evidence="3">Drug/metabolite transporter (DMT)-like permease</fullName>
    </submittedName>
</protein>
<comment type="caution">
    <text evidence="3">The sequence shown here is derived from an EMBL/GenBank/DDBJ whole genome shotgun (WGS) entry which is preliminary data.</text>
</comment>
<sequence>MDDLGKRPASRGLSTPTGAESVRGIGLILFAYLVITGADVAVKWALPEVGVAVSMLVRGVIGALAVLALTGGRGIGPVNRGLLTARGLLHCGVSAVWYWAWASGMALVDSYAIAAAAPLAMTLLAIPILGERVGWRRWTSTAVGFLGVLVMLQPGGDLWRIETPVLLLAVIVMAVTRIWTRVLSATDGPAAIAFWLMVAHIPVGLVLLPFFPPPEAIPGPGVLLALVFFGVANAVAHMLFARAFSLASVSALAPYEYSPLLLGGVLGFLVFLEVPAWTTIGGSLIVIAAGLYNLHRERVRRAEERRRSGPG</sequence>
<dbReference type="GO" id="GO:0016020">
    <property type="term" value="C:membrane"/>
    <property type="evidence" value="ECO:0007669"/>
    <property type="project" value="InterPro"/>
</dbReference>
<reference evidence="3 4" key="1">
    <citation type="submission" date="2020-08" db="EMBL/GenBank/DDBJ databases">
        <title>Genomic Encyclopedia of Type Strains, Phase IV (KMG-IV): sequencing the most valuable type-strain genomes for metagenomic binning, comparative biology and taxonomic classification.</title>
        <authorList>
            <person name="Goeker M."/>
        </authorList>
    </citation>
    <scope>NUCLEOTIDE SEQUENCE [LARGE SCALE GENOMIC DNA]</scope>
    <source>
        <strain evidence="3 4">DSM 25895</strain>
    </source>
</reference>
<keyword evidence="1" id="KW-0812">Transmembrane</keyword>
<evidence type="ECO:0000259" key="2">
    <source>
        <dbReference type="Pfam" id="PF00892"/>
    </source>
</evidence>
<dbReference type="EMBL" id="JACIJE010000006">
    <property type="protein sequence ID" value="MBB5690384.1"/>
    <property type="molecule type" value="Genomic_DNA"/>
</dbReference>
<feature type="transmembrane region" description="Helical" evidence="1">
    <location>
        <begin position="21"/>
        <end position="45"/>
    </location>
</feature>
<dbReference type="Pfam" id="PF00892">
    <property type="entry name" value="EamA"/>
    <property type="match status" value="1"/>
</dbReference>
<organism evidence="3 4">
    <name type="scientific">Neoroseomonas alkaliterrae</name>
    <dbReference type="NCBI Taxonomy" id="1452450"/>
    <lineage>
        <taxon>Bacteria</taxon>
        <taxon>Pseudomonadati</taxon>
        <taxon>Pseudomonadota</taxon>
        <taxon>Alphaproteobacteria</taxon>
        <taxon>Acetobacterales</taxon>
        <taxon>Acetobacteraceae</taxon>
        <taxon>Neoroseomonas</taxon>
    </lineage>
</organism>
<feature type="transmembrane region" description="Helical" evidence="1">
    <location>
        <begin position="161"/>
        <end position="180"/>
    </location>
</feature>
<dbReference type="PANTHER" id="PTHR22911:SF103">
    <property type="entry name" value="BLR2811 PROTEIN"/>
    <property type="match status" value="1"/>
</dbReference>
<dbReference type="Proteomes" id="UP000562254">
    <property type="component" value="Unassembled WGS sequence"/>
</dbReference>
<dbReference type="AlphaFoldDB" id="A0A840Y947"/>
<dbReference type="PANTHER" id="PTHR22911">
    <property type="entry name" value="ACYL-MALONYL CONDENSING ENZYME-RELATED"/>
    <property type="match status" value="1"/>
</dbReference>
<feature type="transmembrane region" description="Helical" evidence="1">
    <location>
        <begin position="192"/>
        <end position="211"/>
    </location>
</feature>
<proteinExistence type="predicted"/>